<dbReference type="OrthoDB" id="428260at2759"/>
<dbReference type="Gene3D" id="3.40.710.10">
    <property type="entry name" value="DD-peptidase/beta-lactamase superfamily"/>
    <property type="match status" value="1"/>
</dbReference>
<evidence type="ECO:0000259" key="3">
    <source>
        <dbReference type="Pfam" id="PF00144"/>
    </source>
</evidence>
<dbReference type="InterPro" id="IPR012338">
    <property type="entry name" value="Beta-lactam/transpept-like"/>
</dbReference>
<evidence type="ECO:0000313" key="5">
    <source>
        <dbReference type="Proteomes" id="UP001056384"/>
    </source>
</evidence>
<keyword evidence="2" id="KW-0378">Hydrolase</keyword>
<dbReference type="Pfam" id="PF00144">
    <property type="entry name" value="Beta-lactamase"/>
    <property type="match status" value="1"/>
</dbReference>
<dbReference type="GO" id="GO:0016787">
    <property type="term" value="F:hydrolase activity"/>
    <property type="evidence" value="ECO:0007669"/>
    <property type="project" value="UniProtKB-KW"/>
</dbReference>
<dbReference type="PANTHER" id="PTHR43283:SF17">
    <property type="entry name" value="(LOVD), PUTATIVE (AFU_ORTHOLOGUE AFUA_5G00920)-RELATED"/>
    <property type="match status" value="1"/>
</dbReference>
<proteinExistence type="inferred from homology"/>
<comment type="similarity">
    <text evidence="1">Belongs to the class-A beta-lactamase family.</text>
</comment>
<dbReference type="Proteomes" id="UP001056384">
    <property type="component" value="Chromosome 11"/>
</dbReference>
<evidence type="ECO:0000313" key="4">
    <source>
        <dbReference type="EMBL" id="USW58555.1"/>
    </source>
</evidence>
<name>A0A9Q9B5E0_9PEZI</name>
<dbReference type="InterPro" id="IPR001466">
    <property type="entry name" value="Beta-lactam-related"/>
</dbReference>
<evidence type="ECO:0000256" key="2">
    <source>
        <dbReference type="ARBA" id="ARBA00022801"/>
    </source>
</evidence>
<dbReference type="SUPFAM" id="SSF56601">
    <property type="entry name" value="beta-lactamase/transpeptidase-like"/>
    <property type="match status" value="1"/>
</dbReference>
<dbReference type="PANTHER" id="PTHR43283">
    <property type="entry name" value="BETA-LACTAMASE-RELATED"/>
    <property type="match status" value="1"/>
</dbReference>
<sequence>MSNFDRMLAEATERPNPRFHGLLMKCVDKSGNTLYEKVIGHASLAPHASPLRADATLKIGSATKLITSIALLQCIERNLVGLDDPIASILPELAHPQIVSLDPSPNNNLTYTPAREPITPRHLLSHTSGLGYRFLHPTLMKWSSDPNSTYPGPSTIVMERYNTPLLFEPGQGWMYGSSLDWAGVLVRRLNGNIKLSEYFNAHIWSVVGRKPPFPTFYADGDVEYQARLLQAMKRTEGGGLEPAEFVHGNNPDDEEGGAGLACTMEDFVAVLQDLVKDEPKLLKSKTIDLMFEPQLPPAPHPARDMLVRLKPAWSMPAGPVEDEEVNHGLGGLLCLGPAESIGQPKNVLCWGGASNVVWWICRDEGVAGFFATQVSPFGAARELVDAWKKDCWEEWRRKSGQY</sequence>
<accession>A0A9Q9B5E0</accession>
<dbReference type="EMBL" id="CP099428">
    <property type="protein sequence ID" value="USW58555.1"/>
    <property type="molecule type" value="Genomic_DNA"/>
</dbReference>
<dbReference type="AlphaFoldDB" id="A0A9Q9B5E0"/>
<gene>
    <name evidence="4" type="ORF">Slin15195_G118740</name>
</gene>
<keyword evidence="5" id="KW-1185">Reference proteome</keyword>
<feature type="domain" description="Beta-lactamase-related" evidence="3">
    <location>
        <begin position="29"/>
        <end position="377"/>
    </location>
</feature>
<dbReference type="InterPro" id="IPR050789">
    <property type="entry name" value="Diverse_Enzym_Activities"/>
</dbReference>
<evidence type="ECO:0000256" key="1">
    <source>
        <dbReference type="ARBA" id="ARBA00009009"/>
    </source>
</evidence>
<protein>
    <submittedName>
        <fullName evidence="4">Beta-lactamase/transpeptidase</fullName>
    </submittedName>
</protein>
<organism evidence="4 5">
    <name type="scientific">Septoria linicola</name>
    <dbReference type="NCBI Taxonomy" id="215465"/>
    <lineage>
        <taxon>Eukaryota</taxon>
        <taxon>Fungi</taxon>
        <taxon>Dikarya</taxon>
        <taxon>Ascomycota</taxon>
        <taxon>Pezizomycotina</taxon>
        <taxon>Dothideomycetes</taxon>
        <taxon>Dothideomycetidae</taxon>
        <taxon>Mycosphaerellales</taxon>
        <taxon>Mycosphaerellaceae</taxon>
        <taxon>Septoria</taxon>
    </lineage>
</organism>
<reference evidence="4" key="1">
    <citation type="submission" date="2022-06" db="EMBL/GenBank/DDBJ databases">
        <title>Complete genome sequences of two strains of the flax pathogen Septoria linicola.</title>
        <authorList>
            <person name="Lapalu N."/>
            <person name="Simon A."/>
            <person name="Demenou B."/>
            <person name="Paumier D."/>
            <person name="Guillot M.-P."/>
            <person name="Gout L."/>
            <person name="Valade R."/>
        </authorList>
    </citation>
    <scope>NUCLEOTIDE SEQUENCE</scope>
    <source>
        <strain evidence="4">SE15195</strain>
    </source>
</reference>